<dbReference type="Proteomes" id="UP000807025">
    <property type="component" value="Unassembled WGS sequence"/>
</dbReference>
<evidence type="ECO:0000313" key="2">
    <source>
        <dbReference type="EMBL" id="KAF9495650.1"/>
    </source>
</evidence>
<evidence type="ECO:0000256" key="1">
    <source>
        <dbReference type="SAM" id="MobiDB-lite"/>
    </source>
</evidence>
<protein>
    <submittedName>
        <fullName evidence="2">Uncharacterized protein</fullName>
    </submittedName>
</protein>
<organism evidence="2 3">
    <name type="scientific">Pleurotus eryngii</name>
    <name type="common">Boletus of the steppes</name>
    <dbReference type="NCBI Taxonomy" id="5323"/>
    <lineage>
        <taxon>Eukaryota</taxon>
        <taxon>Fungi</taxon>
        <taxon>Dikarya</taxon>
        <taxon>Basidiomycota</taxon>
        <taxon>Agaricomycotina</taxon>
        <taxon>Agaricomycetes</taxon>
        <taxon>Agaricomycetidae</taxon>
        <taxon>Agaricales</taxon>
        <taxon>Pleurotineae</taxon>
        <taxon>Pleurotaceae</taxon>
        <taxon>Pleurotus</taxon>
    </lineage>
</organism>
<name>A0A9P5ZXA8_PLEER</name>
<reference evidence="2" key="1">
    <citation type="submission" date="2020-11" db="EMBL/GenBank/DDBJ databases">
        <authorList>
            <consortium name="DOE Joint Genome Institute"/>
            <person name="Ahrendt S."/>
            <person name="Riley R."/>
            <person name="Andreopoulos W."/>
            <person name="Labutti K."/>
            <person name="Pangilinan J."/>
            <person name="Ruiz-Duenas F.J."/>
            <person name="Barrasa J.M."/>
            <person name="Sanchez-Garcia M."/>
            <person name="Camarero S."/>
            <person name="Miyauchi S."/>
            <person name="Serrano A."/>
            <person name="Linde D."/>
            <person name="Babiker R."/>
            <person name="Drula E."/>
            <person name="Ayuso-Fernandez I."/>
            <person name="Pacheco R."/>
            <person name="Padilla G."/>
            <person name="Ferreira P."/>
            <person name="Barriuso J."/>
            <person name="Kellner H."/>
            <person name="Castanera R."/>
            <person name="Alfaro M."/>
            <person name="Ramirez L."/>
            <person name="Pisabarro A.G."/>
            <person name="Kuo A."/>
            <person name="Tritt A."/>
            <person name="Lipzen A."/>
            <person name="He G."/>
            <person name="Yan M."/>
            <person name="Ng V."/>
            <person name="Cullen D."/>
            <person name="Martin F."/>
            <person name="Rosso M.-N."/>
            <person name="Henrissat B."/>
            <person name="Hibbett D."/>
            <person name="Martinez A.T."/>
            <person name="Grigoriev I.V."/>
        </authorList>
    </citation>
    <scope>NUCLEOTIDE SEQUENCE</scope>
    <source>
        <strain evidence="2">ATCC 90797</strain>
    </source>
</reference>
<feature type="compositionally biased region" description="Polar residues" evidence="1">
    <location>
        <begin position="13"/>
        <end position="22"/>
    </location>
</feature>
<sequence length="198" mass="20307">MGLGNPTGVTMGLGSTNTEAESVGGSQHLLSFKRRGVWGMGHSPVLATGVTTECTEASDHLCLVPTLGQTKASTPLLQDSIPLVAGKRKKQYTMVNSPSGVGFPGNGSIESEGFETVGTACPVGIGPSGTSTSISEPSASILMGVQGRTTSRARTERAGRRVRERRKKRKGRERASSASATPTAPSPSPSEAAGNGLL</sequence>
<comment type="caution">
    <text evidence="2">The sequence shown here is derived from an EMBL/GenBank/DDBJ whole genome shotgun (WGS) entry which is preliminary data.</text>
</comment>
<keyword evidence="3" id="KW-1185">Reference proteome</keyword>
<feature type="compositionally biased region" description="Basic residues" evidence="1">
    <location>
        <begin position="162"/>
        <end position="172"/>
    </location>
</feature>
<proteinExistence type="predicted"/>
<feature type="compositionally biased region" description="Low complexity" evidence="1">
    <location>
        <begin position="176"/>
        <end position="198"/>
    </location>
</feature>
<dbReference type="AlphaFoldDB" id="A0A9P5ZXA8"/>
<gene>
    <name evidence="2" type="ORF">BDN71DRAFT_1557247</name>
</gene>
<accession>A0A9P5ZXA8</accession>
<dbReference type="EMBL" id="MU154560">
    <property type="protein sequence ID" value="KAF9495650.1"/>
    <property type="molecule type" value="Genomic_DNA"/>
</dbReference>
<feature type="region of interest" description="Disordered" evidence="1">
    <location>
        <begin position="145"/>
        <end position="198"/>
    </location>
</feature>
<feature type="region of interest" description="Disordered" evidence="1">
    <location>
        <begin position="1"/>
        <end position="22"/>
    </location>
</feature>
<evidence type="ECO:0000313" key="3">
    <source>
        <dbReference type="Proteomes" id="UP000807025"/>
    </source>
</evidence>